<sequence length="597" mass="66633">MDESGQSADSAPPWSTPQQLASVEEVSRGDSTADKAGDSGSTADDTRRDSLITVATNQIHVGTSDKAVRPTEEIFNANEERIKEDIVRMIVQYLHDGGYHAAKMTLLDEANVKSYEREERVFEIRRMRKAVLDGDWAEVDKLCTKTLMKNHKSFLYAVYKQQYLEYIEHHEIQKAFTHLNKRLKPLEHLQTTSNEFKDLCYLLTAKSTLDAPSFKNWDGIMPAREKLAEHFQNMVDFENADREGSVYVPPQRLLTMLRQAVAFQIETSRYHPRIAPRVTTLLEDYHSLIIPNAVRSTFTGHKGNVKCVKFIGEEGLSILSGSSDNTCRVWDTETGECHAVLEGHTSRIWDVATNKSGSMLASTSGDGTVKLWDHKPGKTQCLSTLEDSCGDVYSVNFHPAGRHVVAGGYDKTVRLYDIERGAVVKQFAGHQLSVSTTIFNPLGNLIVSGSKDNTIKFWDIVSGLCIRTITSHLGEVTSVDMTSNGTLLLSSSKDNSNRLWDIRMLRPIRKFKGHQNTSKNFVKAAFAGDALVVGGSEDGIVYIWDAGTGDILQKLRGHAGVVYHAAWSSRQSLFATCSDDGTAKTWWFDHTQPLFES</sequence>
<dbReference type="CDD" id="cd00200">
    <property type="entry name" value="WD40"/>
    <property type="match status" value="1"/>
</dbReference>
<feature type="repeat" description="WD" evidence="8">
    <location>
        <begin position="341"/>
        <end position="373"/>
    </location>
</feature>
<keyword evidence="5" id="KW-0508">mRNA splicing</keyword>
<keyword evidence="12" id="KW-1185">Reference proteome</keyword>
<name>A0A507DX48_9FUNG</name>
<feature type="repeat" description="WD" evidence="8">
    <location>
        <begin position="427"/>
        <end position="468"/>
    </location>
</feature>
<dbReference type="InterPro" id="IPR019775">
    <property type="entry name" value="WD40_repeat_CS"/>
</dbReference>
<protein>
    <recommendedName>
        <fullName evidence="7">WD40 repeat-containing protein SMU1</fullName>
    </recommendedName>
</protein>
<accession>A0A507DX48</accession>
<dbReference type="InterPro" id="IPR036322">
    <property type="entry name" value="WD40_repeat_dom_sf"/>
</dbReference>
<dbReference type="PROSITE" id="PS50897">
    <property type="entry name" value="CTLH"/>
    <property type="match status" value="1"/>
</dbReference>
<comment type="caution">
    <text evidence="11">The sequence shown here is derived from an EMBL/GenBank/DDBJ whole genome shotgun (WGS) entry which is preliminary data.</text>
</comment>
<evidence type="ECO:0000256" key="5">
    <source>
        <dbReference type="ARBA" id="ARBA00023187"/>
    </source>
</evidence>
<dbReference type="InterPro" id="IPR045184">
    <property type="entry name" value="SMU1"/>
</dbReference>
<evidence type="ECO:0000256" key="8">
    <source>
        <dbReference type="PROSITE-ProRule" id="PRU00221"/>
    </source>
</evidence>
<dbReference type="SMART" id="SM00320">
    <property type="entry name" value="WD40"/>
    <property type="match status" value="7"/>
</dbReference>
<dbReference type="Pfam" id="PF21889">
    <property type="entry name" value="TPR1-like_2nd"/>
    <property type="match status" value="1"/>
</dbReference>
<dbReference type="PROSITE" id="PS50082">
    <property type="entry name" value="WD_REPEATS_2"/>
    <property type="match status" value="7"/>
</dbReference>
<feature type="repeat" description="WD" evidence="8">
    <location>
        <begin position="555"/>
        <end position="586"/>
    </location>
</feature>
<feature type="domain" description="CTLH" evidence="10">
    <location>
        <begin position="120"/>
        <end position="174"/>
    </location>
</feature>
<dbReference type="InterPro" id="IPR006595">
    <property type="entry name" value="CTLH_C"/>
</dbReference>
<dbReference type="SMART" id="SM00668">
    <property type="entry name" value="CTLH"/>
    <property type="match status" value="1"/>
</dbReference>
<evidence type="ECO:0000256" key="2">
    <source>
        <dbReference type="ARBA" id="ARBA00022574"/>
    </source>
</evidence>
<dbReference type="InterPro" id="IPR020472">
    <property type="entry name" value="WD40_PAC1"/>
</dbReference>
<dbReference type="GO" id="GO:0000398">
    <property type="term" value="P:mRNA splicing, via spliceosome"/>
    <property type="evidence" value="ECO:0007669"/>
    <property type="project" value="InterPro"/>
</dbReference>
<feature type="repeat" description="WD" evidence="8">
    <location>
        <begin position="469"/>
        <end position="510"/>
    </location>
</feature>
<dbReference type="EMBL" id="QEAQ01000077">
    <property type="protein sequence ID" value="TPX56359.1"/>
    <property type="molecule type" value="Genomic_DNA"/>
</dbReference>
<feature type="repeat" description="WD" evidence="8">
    <location>
        <begin position="385"/>
        <end position="426"/>
    </location>
</feature>
<dbReference type="InterPro" id="IPR054080">
    <property type="entry name" value="TPR1-like_2nd"/>
</dbReference>
<dbReference type="PROSITE" id="PS00678">
    <property type="entry name" value="WD_REPEATS_1"/>
    <property type="match status" value="2"/>
</dbReference>
<evidence type="ECO:0000256" key="6">
    <source>
        <dbReference type="ARBA" id="ARBA00025801"/>
    </source>
</evidence>
<dbReference type="SUPFAM" id="SSF50978">
    <property type="entry name" value="WD40 repeat-like"/>
    <property type="match status" value="1"/>
</dbReference>
<feature type="compositionally biased region" description="Basic and acidic residues" evidence="9">
    <location>
        <begin position="25"/>
        <end position="37"/>
    </location>
</feature>
<evidence type="ECO:0000256" key="4">
    <source>
        <dbReference type="ARBA" id="ARBA00022737"/>
    </source>
</evidence>
<evidence type="ECO:0000256" key="3">
    <source>
        <dbReference type="ARBA" id="ARBA00022664"/>
    </source>
</evidence>
<dbReference type="InterPro" id="IPR001680">
    <property type="entry name" value="WD40_rpt"/>
</dbReference>
<dbReference type="STRING" id="109895.A0A507DX48"/>
<evidence type="ECO:0000259" key="10">
    <source>
        <dbReference type="PROSITE" id="PS50897"/>
    </source>
</evidence>
<dbReference type="PROSITE" id="PS50294">
    <property type="entry name" value="WD_REPEATS_REGION"/>
    <property type="match status" value="6"/>
</dbReference>
<feature type="repeat" description="WD" evidence="8">
    <location>
        <begin position="298"/>
        <end position="340"/>
    </location>
</feature>
<comment type="similarity">
    <text evidence="6">Belongs to the WD repeat SMU1 family.</text>
</comment>
<dbReference type="PANTHER" id="PTHR22848">
    <property type="entry name" value="WD40 REPEAT PROTEIN"/>
    <property type="match status" value="1"/>
</dbReference>
<gene>
    <name evidence="11" type="ORF">PhCBS80983_g04597</name>
</gene>
<evidence type="ECO:0000313" key="12">
    <source>
        <dbReference type="Proteomes" id="UP000318582"/>
    </source>
</evidence>
<comment type="subcellular location">
    <subcellularLocation>
        <location evidence="1">Nucleus speckle</location>
    </subcellularLocation>
</comment>
<feature type="region of interest" description="Disordered" evidence="9">
    <location>
        <begin position="1"/>
        <end position="50"/>
    </location>
</feature>
<reference evidence="11 12" key="1">
    <citation type="journal article" date="2019" name="Sci. Rep.">
        <title>Comparative genomics of chytrid fungi reveal insights into the obligate biotrophic and pathogenic lifestyle of Synchytrium endobioticum.</title>
        <authorList>
            <person name="van de Vossenberg B.T.L.H."/>
            <person name="Warris S."/>
            <person name="Nguyen H.D.T."/>
            <person name="van Gent-Pelzer M.P.E."/>
            <person name="Joly D.L."/>
            <person name="van de Geest H.C."/>
            <person name="Bonants P.J.M."/>
            <person name="Smith D.S."/>
            <person name="Levesque C.A."/>
            <person name="van der Lee T.A.J."/>
        </authorList>
    </citation>
    <scope>NUCLEOTIDE SEQUENCE [LARGE SCALE GENOMIC DNA]</scope>
    <source>
        <strain evidence="11 12">CBS 809.83</strain>
    </source>
</reference>
<dbReference type="Pfam" id="PF00400">
    <property type="entry name" value="WD40"/>
    <property type="match status" value="7"/>
</dbReference>
<keyword evidence="2 8" id="KW-0853">WD repeat</keyword>
<keyword evidence="4" id="KW-0677">Repeat</keyword>
<dbReference type="AlphaFoldDB" id="A0A507DX48"/>
<evidence type="ECO:0000256" key="1">
    <source>
        <dbReference type="ARBA" id="ARBA00004324"/>
    </source>
</evidence>
<proteinExistence type="inferred from homology"/>
<evidence type="ECO:0000313" key="11">
    <source>
        <dbReference type="EMBL" id="TPX56359.1"/>
    </source>
</evidence>
<dbReference type="InterPro" id="IPR015943">
    <property type="entry name" value="WD40/YVTN_repeat-like_dom_sf"/>
</dbReference>
<dbReference type="InterPro" id="IPR006594">
    <property type="entry name" value="LisH"/>
</dbReference>
<feature type="repeat" description="WD" evidence="8">
    <location>
        <begin position="531"/>
        <end position="554"/>
    </location>
</feature>
<dbReference type="GO" id="GO:0016607">
    <property type="term" value="C:nuclear speck"/>
    <property type="evidence" value="ECO:0007669"/>
    <property type="project" value="UniProtKB-SubCell"/>
</dbReference>
<organism evidence="11 12">
    <name type="scientific">Powellomyces hirtus</name>
    <dbReference type="NCBI Taxonomy" id="109895"/>
    <lineage>
        <taxon>Eukaryota</taxon>
        <taxon>Fungi</taxon>
        <taxon>Fungi incertae sedis</taxon>
        <taxon>Chytridiomycota</taxon>
        <taxon>Chytridiomycota incertae sedis</taxon>
        <taxon>Chytridiomycetes</taxon>
        <taxon>Spizellomycetales</taxon>
        <taxon>Powellomycetaceae</taxon>
        <taxon>Powellomyces</taxon>
    </lineage>
</organism>
<dbReference type="Proteomes" id="UP000318582">
    <property type="component" value="Unassembled WGS sequence"/>
</dbReference>
<dbReference type="PRINTS" id="PR00320">
    <property type="entry name" value="GPROTEINBRPT"/>
</dbReference>
<dbReference type="Gene3D" id="2.130.10.10">
    <property type="entry name" value="YVTN repeat-like/Quinoprotein amine dehydrogenase"/>
    <property type="match status" value="2"/>
</dbReference>
<dbReference type="PROSITE" id="PS50896">
    <property type="entry name" value="LISH"/>
    <property type="match status" value="1"/>
</dbReference>
<evidence type="ECO:0000256" key="9">
    <source>
        <dbReference type="SAM" id="MobiDB-lite"/>
    </source>
</evidence>
<keyword evidence="3" id="KW-0507">mRNA processing</keyword>
<evidence type="ECO:0000256" key="7">
    <source>
        <dbReference type="ARBA" id="ARBA00026184"/>
    </source>
</evidence>